<dbReference type="KEGG" id="scm:SCHCO_044201"/>
<dbReference type="RefSeq" id="XP_003033009.1">
    <property type="nucleotide sequence ID" value="XM_003032963.1"/>
</dbReference>
<dbReference type="VEuPathDB" id="FungiDB:SCHCODRAFT_02450095"/>
<dbReference type="KEGG" id="scm:SCHCO_02450095"/>
<dbReference type="OMA" id="KHQICDD"/>
<organism evidence="4">
    <name type="scientific">Schizophyllum commune (strain H4-8 / FGSC 9210)</name>
    <name type="common">Split gill fungus</name>
    <dbReference type="NCBI Taxonomy" id="578458"/>
    <lineage>
        <taxon>Eukaryota</taxon>
        <taxon>Fungi</taxon>
        <taxon>Dikarya</taxon>
        <taxon>Basidiomycota</taxon>
        <taxon>Agaricomycotina</taxon>
        <taxon>Agaricomycetes</taxon>
        <taxon>Agaricomycetidae</taxon>
        <taxon>Agaricales</taxon>
        <taxon>Schizophyllaceae</taxon>
        <taxon>Schizophyllum</taxon>
    </lineage>
</organism>
<reference evidence="3 4" key="1">
    <citation type="journal article" date="2010" name="Nat. Biotechnol.">
        <title>Genome sequence of the model mushroom Schizophyllum commune.</title>
        <authorList>
            <person name="Ohm R.A."/>
            <person name="de Jong J.F."/>
            <person name="Lugones L.G."/>
            <person name="Aerts A."/>
            <person name="Kothe E."/>
            <person name="Stajich J.E."/>
            <person name="de Vries R.P."/>
            <person name="Record E."/>
            <person name="Levasseur A."/>
            <person name="Baker S.E."/>
            <person name="Bartholomew K.A."/>
            <person name="Coutinho P.M."/>
            <person name="Erdmann S."/>
            <person name="Fowler T.J."/>
            <person name="Gathman A.C."/>
            <person name="Lombard V."/>
            <person name="Henrissat B."/>
            <person name="Knabe N."/>
            <person name="Kuees U."/>
            <person name="Lilly W.W."/>
            <person name="Lindquist E."/>
            <person name="Lucas S."/>
            <person name="Magnuson J.K."/>
            <person name="Piumi F."/>
            <person name="Raudaskoski M."/>
            <person name="Salamov A."/>
            <person name="Schmutz J."/>
            <person name="Schwarze F.W.M.R."/>
            <person name="vanKuyk P.A."/>
            <person name="Horton J.S."/>
            <person name="Grigoriev I.V."/>
            <person name="Woesten H.A.B."/>
        </authorList>
    </citation>
    <scope>NUCLEOTIDE SEQUENCE [LARGE SCALE GENOMIC DNA]</scope>
    <source>
        <strain evidence="3">H4-8</strain>
        <strain evidence="4">H4-8 / FGSC 9210</strain>
    </source>
</reference>
<protein>
    <submittedName>
        <fullName evidence="3">Uncharacterized protein</fullName>
    </submittedName>
</protein>
<dbReference type="KEGG" id="scm:SCHCO_02454171"/>
<dbReference type="EMBL" id="GL377308">
    <property type="protein sequence ID" value="EFI95618.1"/>
    <property type="molecule type" value="Genomic_DNA"/>
</dbReference>
<name>D8Q2F3_SCHCM</name>
<evidence type="ECO:0000313" key="3">
    <source>
        <dbReference type="EMBL" id="EFI98106.1"/>
    </source>
</evidence>
<evidence type="ECO:0000313" key="2">
    <source>
        <dbReference type="EMBL" id="EFI95618.1"/>
    </source>
</evidence>
<dbReference type="AlphaFoldDB" id="D8Q2F3"/>
<accession>D8Q2F3</accession>
<evidence type="ECO:0000313" key="4">
    <source>
        <dbReference type="Proteomes" id="UP000007431"/>
    </source>
</evidence>
<dbReference type="EMBL" id="GL377315">
    <property type="protein sequence ID" value="EFI91915.1"/>
    <property type="molecule type" value="Genomic_DNA"/>
</dbReference>
<dbReference type="RefSeq" id="XP_003026818.1">
    <property type="nucleotide sequence ID" value="XM_003026772.1"/>
</dbReference>
<dbReference type="GeneID" id="9592831"/>
<dbReference type="VEuPathDB" id="FungiDB:SCHCODRAFT_044201"/>
<dbReference type="HOGENOM" id="CLU_196976_0_0_1"/>
<dbReference type="VEuPathDB" id="FungiDB:SCHCODRAFT_02454171"/>
<dbReference type="GeneID" id="9591532"/>
<proteinExistence type="predicted"/>
<feature type="non-terminal residue" evidence="3">
    <location>
        <position position="62"/>
    </location>
</feature>
<dbReference type="STRING" id="578458.D8Q2F3"/>
<dbReference type="EMBL" id="GL377305">
    <property type="protein sequence ID" value="EFI98106.1"/>
    <property type="molecule type" value="Genomic_DNA"/>
</dbReference>
<feature type="non-terminal residue" evidence="3">
    <location>
        <position position="1"/>
    </location>
</feature>
<keyword evidence="4" id="KW-1185">Reference proteome</keyword>
<gene>
    <name evidence="3" type="ORF">SCHCODRAFT_33883</name>
    <name evidence="2" type="ORF">SCHCODRAFT_42141</name>
    <name evidence="1" type="ORF">SCHCODRAFT_44201</name>
</gene>
<evidence type="ECO:0000313" key="1">
    <source>
        <dbReference type="EMBL" id="EFI91915.1"/>
    </source>
</evidence>
<sequence>QTGVALRRLFATILKDCQPTQPRELWTKFRDSICDDVRVKLRRLPFPIADPTTDDIYDYGLY</sequence>
<dbReference type="GeneID" id="9593517"/>
<dbReference type="Proteomes" id="UP000007431">
    <property type="component" value="Unassembled WGS sequence"/>
</dbReference>
<dbReference type="RefSeq" id="XP_003030521.1">
    <property type="nucleotide sequence ID" value="XM_003030475.1"/>
</dbReference>
<dbReference type="OrthoDB" id="1728974at2759"/>